<dbReference type="Pfam" id="PF13173">
    <property type="entry name" value="AAA_14"/>
    <property type="match status" value="1"/>
</dbReference>
<organism evidence="2 3">
    <name type="scientific">Belliella calami</name>
    <dbReference type="NCBI Taxonomy" id="2923436"/>
    <lineage>
        <taxon>Bacteria</taxon>
        <taxon>Pseudomonadati</taxon>
        <taxon>Bacteroidota</taxon>
        <taxon>Cytophagia</taxon>
        <taxon>Cytophagales</taxon>
        <taxon>Cyclobacteriaceae</taxon>
        <taxon>Belliella</taxon>
    </lineage>
</organism>
<name>A0ABS9UPQ3_9BACT</name>
<dbReference type="PANTHER" id="PTHR43566:SF1">
    <property type="entry name" value="AAA+ ATPASE DOMAIN-CONTAINING PROTEIN"/>
    <property type="match status" value="1"/>
</dbReference>
<dbReference type="SMART" id="SM00382">
    <property type="entry name" value="AAA"/>
    <property type="match status" value="1"/>
</dbReference>
<dbReference type="InterPro" id="IPR003593">
    <property type="entry name" value="AAA+_ATPase"/>
</dbReference>
<dbReference type="RefSeq" id="WP_241275120.1">
    <property type="nucleotide sequence ID" value="NZ_JAKZGS010000008.1"/>
</dbReference>
<dbReference type="PANTHER" id="PTHR43566">
    <property type="entry name" value="CONSERVED PROTEIN"/>
    <property type="match status" value="1"/>
</dbReference>
<sequence length="378" mass="44173">MNYPRAILPLFQKKLRPNKVVLLIGPRRVGKTVFIKSFLDSLPKEKCLVLNGDDVLDVALLKERSVPNYQRLLDGKEYLIIDEAQHIPDIGMILKLIVDAIDGIKVVASGSSAFDLYHQVGEPLVGRKSTLYFYPLAQMEIGKQEDFRSTVAKREERLIFGSYPEMEQYPDWKDKIAYLNEVMNDYLLKDILIYDGLRSSDKLFSLLKLIAFQVGKEVSLDEIGRQLGMSKNTVERYLDLLSKVFVLYKVGGFSKNLRKEVSKSSRWYFYDNGIRNAIIQNFHKLDMRMDVGELWGNYLASERLKYQSYHLLHYNNYFWRTYDQQELDWVEEDGDLLRGVEFKYKLSKKVKPPAAWTKAYPNADFQVIHQDNYLDWIV</sequence>
<dbReference type="InterPro" id="IPR027417">
    <property type="entry name" value="P-loop_NTPase"/>
</dbReference>
<evidence type="ECO:0000313" key="3">
    <source>
        <dbReference type="Proteomes" id="UP001165488"/>
    </source>
</evidence>
<accession>A0ABS9UPQ3</accession>
<evidence type="ECO:0000313" key="2">
    <source>
        <dbReference type="EMBL" id="MCH7398609.1"/>
    </source>
</evidence>
<keyword evidence="3" id="KW-1185">Reference proteome</keyword>
<dbReference type="InterPro" id="IPR025420">
    <property type="entry name" value="DUF4143"/>
</dbReference>
<evidence type="ECO:0000259" key="1">
    <source>
        <dbReference type="SMART" id="SM00382"/>
    </source>
</evidence>
<proteinExistence type="predicted"/>
<dbReference type="InterPro" id="IPR041682">
    <property type="entry name" value="AAA_14"/>
</dbReference>
<gene>
    <name evidence="2" type="ORF">MM236_11440</name>
</gene>
<dbReference type="SUPFAM" id="SSF52540">
    <property type="entry name" value="P-loop containing nucleoside triphosphate hydrolases"/>
    <property type="match status" value="1"/>
</dbReference>
<dbReference type="Gene3D" id="3.40.50.300">
    <property type="entry name" value="P-loop containing nucleotide triphosphate hydrolases"/>
    <property type="match status" value="1"/>
</dbReference>
<protein>
    <submittedName>
        <fullName evidence="2">AAA family ATPase</fullName>
    </submittedName>
</protein>
<dbReference type="EMBL" id="JAKZGS010000008">
    <property type="protein sequence ID" value="MCH7398609.1"/>
    <property type="molecule type" value="Genomic_DNA"/>
</dbReference>
<feature type="domain" description="AAA+ ATPase" evidence="1">
    <location>
        <begin position="17"/>
        <end position="122"/>
    </location>
</feature>
<dbReference type="Proteomes" id="UP001165488">
    <property type="component" value="Unassembled WGS sequence"/>
</dbReference>
<comment type="caution">
    <text evidence="2">The sequence shown here is derived from an EMBL/GenBank/DDBJ whole genome shotgun (WGS) entry which is preliminary data.</text>
</comment>
<reference evidence="2" key="1">
    <citation type="submission" date="2022-03" db="EMBL/GenBank/DDBJ databases">
        <title>De novo assembled genomes of Belliella spp. (Cyclobacteriaceae) strains.</title>
        <authorList>
            <person name="Szabo A."/>
            <person name="Korponai K."/>
            <person name="Felfoldi T."/>
        </authorList>
    </citation>
    <scope>NUCLEOTIDE SEQUENCE</scope>
    <source>
        <strain evidence="2">DSM 107340</strain>
    </source>
</reference>
<dbReference type="Pfam" id="PF13635">
    <property type="entry name" value="DUF4143"/>
    <property type="match status" value="1"/>
</dbReference>